<evidence type="ECO:0000313" key="5">
    <source>
        <dbReference type="Proteomes" id="UP000268033"/>
    </source>
</evidence>
<proteinExistence type="predicted"/>
<evidence type="ECO:0000256" key="1">
    <source>
        <dbReference type="SAM" id="Phobius"/>
    </source>
</evidence>
<dbReference type="Pfam" id="PF11893">
    <property type="entry name" value="DUF3413"/>
    <property type="match status" value="1"/>
</dbReference>
<dbReference type="InterPro" id="IPR012159">
    <property type="entry name" value="YejM-like"/>
</dbReference>
<evidence type="ECO:0000259" key="3">
    <source>
        <dbReference type="Pfam" id="PF11893"/>
    </source>
</evidence>
<sequence>MSLMSRVGRFWLMALLPVAVLLWQFTAFMPHLTTAPLSYLLLAMLGWYGIIAGLCALLSWPLALLLRGFSGWLLVPAAAAVGLLLWVDLEVFEQYRFHLSPFVFQLFLSQPGEVIEFSWLTWFISIGALLLSLLLFTGFWRISSKQWRQWPVWAAILMAFLSSQIWHAVADARGMNHITILTRNLPIYQPVTAKRFMAKHGWATAHPESDALNVHEKGALHYPLSPVTATVTPKLNVLYVLIDTWRADELNSTVSPNITAFAKSPDTKRYLDHFSGGNSTQAGIFSLFYSLPATYWGAFDDSQQSPVLMDLFKNAGYQFGVYGSATLRSPAFDKTVFSGIRPIHSEAGEERRWKRDRNAVDQFESFLNDRDKQKPFFGFLFFDTVHAYDFPDDFEPKFQPYWDRVDHIKLNNDFDPVPYRNRYRTAVRYADSLVGKLLANLKQQGLLDNTVIIISADHGEEFNDHHKNYWGHGSNYSDAQVKVPLVIHWPGQGQGEVDYRTSHFDLVPTLAQGVFGAKAPLANYSVGKLLSDSSPRPWLLVGSYYNYALKSPKELVVTYPTGQTEVMDNNLNPSSSQPPASAIKDALGMMGHFYR</sequence>
<gene>
    <name evidence="4" type="ORF">EDC28_11043</name>
</gene>
<feature type="domain" description="Sulfatase N-terminal" evidence="2">
    <location>
        <begin position="236"/>
        <end position="512"/>
    </location>
</feature>
<dbReference type="PIRSF" id="PIRSF004950">
    <property type="entry name" value="Mmb_sulf_HI0842"/>
    <property type="match status" value="1"/>
</dbReference>
<accession>A0A3N1NRI9</accession>
<dbReference type="EMBL" id="RJUL01000010">
    <property type="protein sequence ID" value="ROQ22404.1"/>
    <property type="molecule type" value="Genomic_DNA"/>
</dbReference>
<evidence type="ECO:0000313" key="4">
    <source>
        <dbReference type="EMBL" id="ROQ22404.1"/>
    </source>
</evidence>
<comment type="caution">
    <text evidence="4">The sequence shown here is derived from an EMBL/GenBank/DDBJ whole genome shotgun (WGS) entry which is preliminary data.</text>
</comment>
<feature type="domain" description="Inner membrane protein YejM N-terminal" evidence="3">
    <location>
        <begin position="8"/>
        <end position="228"/>
    </location>
</feature>
<dbReference type="Pfam" id="PF00884">
    <property type="entry name" value="Sulfatase"/>
    <property type="match status" value="1"/>
</dbReference>
<reference evidence="4 5" key="1">
    <citation type="submission" date="2018-11" db="EMBL/GenBank/DDBJ databases">
        <title>Genomic Encyclopedia of Type Strains, Phase IV (KMG-IV): sequencing the most valuable type-strain genomes for metagenomic binning, comparative biology and taxonomic classification.</title>
        <authorList>
            <person name="Goeker M."/>
        </authorList>
    </citation>
    <scope>NUCLEOTIDE SEQUENCE [LARGE SCALE GENOMIC DNA]</scope>
    <source>
        <strain evidence="4 5">DSM 21945</strain>
    </source>
</reference>
<feature type="transmembrane region" description="Helical" evidence="1">
    <location>
        <begin position="152"/>
        <end position="169"/>
    </location>
</feature>
<keyword evidence="1" id="KW-1133">Transmembrane helix</keyword>
<keyword evidence="1" id="KW-0472">Membrane</keyword>
<dbReference type="STRING" id="584787.GCA_001247655_00950"/>
<dbReference type="PANTHER" id="PTHR43751:SF3">
    <property type="entry name" value="SULFATASE N-TERMINAL DOMAIN-CONTAINING PROTEIN"/>
    <property type="match status" value="1"/>
</dbReference>
<keyword evidence="1" id="KW-0812">Transmembrane</keyword>
<dbReference type="RefSeq" id="WP_123422349.1">
    <property type="nucleotide sequence ID" value="NZ_RJUL01000010.1"/>
</dbReference>
<evidence type="ECO:0000259" key="2">
    <source>
        <dbReference type="Pfam" id="PF00884"/>
    </source>
</evidence>
<dbReference type="Gene3D" id="3.40.720.10">
    <property type="entry name" value="Alkaline Phosphatase, subunit A"/>
    <property type="match status" value="1"/>
</dbReference>
<dbReference type="SUPFAM" id="SSF53649">
    <property type="entry name" value="Alkaline phosphatase-like"/>
    <property type="match status" value="1"/>
</dbReference>
<feature type="transmembrane region" description="Helical" evidence="1">
    <location>
        <begin position="37"/>
        <end position="57"/>
    </location>
</feature>
<dbReference type="InterPro" id="IPR017850">
    <property type="entry name" value="Alkaline_phosphatase_core_sf"/>
</dbReference>
<protein>
    <submittedName>
        <fullName evidence="4">Uncharacterized protein</fullName>
    </submittedName>
</protein>
<dbReference type="PANTHER" id="PTHR43751">
    <property type="entry name" value="SULFATASE"/>
    <property type="match status" value="1"/>
</dbReference>
<organism evidence="4 5">
    <name type="scientific">Gallaecimonas pentaromativorans</name>
    <dbReference type="NCBI Taxonomy" id="584787"/>
    <lineage>
        <taxon>Bacteria</taxon>
        <taxon>Pseudomonadati</taxon>
        <taxon>Pseudomonadota</taxon>
        <taxon>Gammaproteobacteria</taxon>
        <taxon>Enterobacterales</taxon>
        <taxon>Gallaecimonadaceae</taxon>
        <taxon>Gallaecimonas</taxon>
    </lineage>
</organism>
<name>A0A3N1NRI9_9GAMM</name>
<feature type="transmembrane region" description="Helical" evidence="1">
    <location>
        <begin position="64"/>
        <end position="87"/>
    </location>
</feature>
<dbReference type="InterPro" id="IPR000917">
    <property type="entry name" value="Sulfatase_N"/>
</dbReference>
<feature type="transmembrane region" description="Helical" evidence="1">
    <location>
        <begin position="119"/>
        <end position="140"/>
    </location>
</feature>
<dbReference type="AlphaFoldDB" id="A0A3N1NRI9"/>
<dbReference type="CDD" id="cd16148">
    <property type="entry name" value="sulfatase_like"/>
    <property type="match status" value="1"/>
</dbReference>
<dbReference type="InterPro" id="IPR024588">
    <property type="entry name" value="YejM_N"/>
</dbReference>
<dbReference type="Proteomes" id="UP000268033">
    <property type="component" value="Unassembled WGS sequence"/>
</dbReference>
<keyword evidence="5" id="KW-1185">Reference proteome</keyword>
<dbReference type="InterPro" id="IPR052701">
    <property type="entry name" value="GAG_Ulvan_Degrading_Sulfatases"/>
</dbReference>